<comment type="caution">
    <text evidence="3">The sequence shown here is derived from an EMBL/GenBank/DDBJ whole genome shotgun (WGS) entry which is preliminary data.</text>
</comment>
<feature type="region of interest" description="Disordered" evidence="1">
    <location>
        <begin position="341"/>
        <end position="360"/>
    </location>
</feature>
<dbReference type="AlphaFoldDB" id="A0A9W4JX20"/>
<reference evidence="3" key="1">
    <citation type="submission" date="2021-07" db="EMBL/GenBank/DDBJ databases">
        <authorList>
            <person name="Branca A.L. A."/>
        </authorList>
    </citation>
    <scope>NUCLEOTIDE SEQUENCE</scope>
</reference>
<dbReference type="Proteomes" id="UP001152592">
    <property type="component" value="Unassembled WGS sequence"/>
</dbReference>
<gene>
    <name evidence="3" type="ORF">PSALAMII_LOCUS10143</name>
</gene>
<dbReference type="PANTHER" id="PTHR33840:SF2">
    <property type="entry name" value="TLE1 PHOSPHOLIPASE DOMAIN-CONTAINING PROTEIN"/>
    <property type="match status" value="1"/>
</dbReference>
<feature type="domain" description="T6SS Phospholipase effector Tle1-like catalytic" evidence="2">
    <location>
        <begin position="5"/>
        <end position="328"/>
    </location>
</feature>
<proteinExistence type="predicted"/>
<protein>
    <recommendedName>
        <fullName evidence="2">T6SS Phospholipase effector Tle1-like catalytic domain-containing protein</fullName>
    </recommendedName>
</protein>
<feature type="compositionally biased region" description="Basic and acidic residues" evidence="1">
    <location>
        <begin position="341"/>
        <end position="351"/>
    </location>
</feature>
<dbReference type="EMBL" id="CAJVPD010000289">
    <property type="protein sequence ID" value="CAG8424961.1"/>
    <property type="molecule type" value="Genomic_DNA"/>
</dbReference>
<evidence type="ECO:0000259" key="2">
    <source>
        <dbReference type="Pfam" id="PF09994"/>
    </source>
</evidence>
<dbReference type="InterPro" id="IPR018712">
    <property type="entry name" value="Tle1-like_cat"/>
</dbReference>
<dbReference type="OrthoDB" id="1737613at2759"/>
<evidence type="ECO:0000313" key="4">
    <source>
        <dbReference type="Proteomes" id="UP001152592"/>
    </source>
</evidence>
<sequence>MSEPKQLVLCFDGTGNTFKTDTTDTNIQKICWMLERNDEQPGIGTDITPGSLASTTIQKRSGLGNSKSLNLALGKSFDRHVLGGYRFLMRHYREGTRVYIFGFSRGAYTARFLNEMLDFVGLLGPDNEEMIPVIWDAFASWKLARSNTEKEREEKQRAYGILHFSRETLSRPLPPIHFLGLFDTVNSVAGFEVSVDAPPSTRTIRHAVSIDERRVKFRPVLLQGYQEGPRSFRYSAYKPRADEPAERSEPDGAKSTPEPPISLEAPDFEAPDFGDPNQNTDVNIDDEKQDIEELWFPGAHADVGGGFKVDPNEIWQMSHPSLVWMVQEAQKAGLRFSPHKVESSRCLKRDESQEEQSNKSVRAARMDYLHALHYSATKGLIHDLLDSVLSWRLMEYLPLRRMELQSDEKLKAVRWPPPRGQARHVPKDARIHRSAILRMQHDASYRPANLLQSLSGDENTDAFDIGKWAVHSHEGDPARESYVRQGGGR</sequence>
<organism evidence="3 4">
    <name type="scientific">Penicillium salamii</name>
    <dbReference type="NCBI Taxonomy" id="1612424"/>
    <lineage>
        <taxon>Eukaryota</taxon>
        <taxon>Fungi</taxon>
        <taxon>Dikarya</taxon>
        <taxon>Ascomycota</taxon>
        <taxon>Pezizomycotina</taxon>
        <taxon>Eurotiomycetes</taxon>
        <taxon>Eurotiomycetidae</taxon>
        <taxon>Eurotiales</taxon>
        <taxon>Aspergillaceae</taxon>
        <taxon>Penicillium</taxon>
    </lineage>
</organism>
<dbReference type="Pfam" id="PF09994">
    <property type="entry name" value="T6SS_Tle1-like_cat"/>
    <property type="match status" value="1"/>
</dbReference>
<evidence type="ECO:0000313" key="3">
    <source>
        <dbReference type="EMBL" id="CAG8424961.1"/>
    </source>
</evidence>
<feature type="compositionally biased region" description="Basic and acidic residues" evidence="1">
    <location>
        <begin position="239"/>
        <end position="252"/>
    </location>
</feature>
<accession>A0A9W4JX20</accession>
<dbReference type="PANTHER" id="PTHR33840">
    <property type="match status" value="1"/>
</dbReference>
<name>A0A9W4JX20_9EURO</name>
<feature type="region of interest" description="Disordered" evidence="1">
    <location>
        <begin position="233"/>
        <end position="279"/>
    </location>
</feature>
<evidence type="ECO:0000256" key="1">
    <source>
        <dbReference type="SAM" id="MobiDB-lite"/>
    </source>
</evidence>